<evidence type="ECO:0000313" key="4">
    <source>
        <dbReference type="EMBL" id="KAF0743916.1"/>
    </source>
</evidence>
<dbReference type="Gene3D" id="3.80.10.10">
    <property type="entry name" value="Ribonuclease Inhibitor"/>
    <property type="match status" value="1"/>
</dbReference>
<feature type="compositionally biased region" description="Low complexity" evidence="1">
    <location>
        <begin position="227"/>
        <end position="254"/>
    </location>
</feature>
<evidence type="ECO:0000256" key="2">
    <source>
        <dbReference type="SAM" id="Phobius"/>
    </source>
</evidence>
<dbReference type="Proteomes" id="UP000481153">
    <property type="component" value="Unassembled WGS sequence"/>
</dbReference>
<feature type="region of interest" description="Disordered" evidence="1">
    <location>
        <begin position="338"/>
        <end position="357"/>
    </location>
</feature>
<dbReference type="InterPro" id="IPR001245">
    <property type="entry name" value="Ser-Thr/Tyr_kinase_cat_dom"/>
</dbReference>
<dbReference type="GO" id="GO:0005524">
    <property type="term" value="F:ATP binding"/>
    <property type="evidence" value="ECO:0007669"/>
    <property type="project" value="InterPro"/>
</dbReference>
<dbReference type="VEuPathDB" id="FungiDB:AeMF1_004458"/>
<keyword evidence="2" id="KW-0472">Membrane</keyword>
<dbReference type="AlphaFoldDB" id="A0A6G0XTZ5"/>
<evidence type="ECO:0000256" key="1">
    <source>
        <dbReference type="SAM" id="MobiDB-lite"/>
    </source>
</evidence>
<dbReference type="SUPFAM" id="SSF56112">
    <property type="entry name" value="Protein kinase-like (PK-like)"/>
    <property type="match status" value="1"/>
</dbReference>
<dbReference type="PROSITE" id="PS50011">
    <property type="entry name" value="PROTEIN_KINASE_DOM"/>
    <property type="match status" value="1"/>
</dbReference>
<feature type="transmembrane region" description="Helical" evidence="2">
    <location>
        <begin position="311"/>
        <end position="331"/>
    </location>
</feature>
<dbReference type="GO" id="GO:0004674">
    <property type="term" value="F:protein serine/threonine kinase activity"/>
    <property type="evidence" value="ECO:0007669"/>
    <property type="project" value="TreeGrafter"/>
</dbReference>
<dbReference type="SUPFAM" id="SSF52058">
    <property type="entry name" value="L domain-like"/>
    <property type="match status" value="1"/>
</dbReference>
<evidence type="ECO:0000259" key="3">
    <source>
        <dbReference type="PROSITE" id="PS50011"/>
    </source>
</evidence>
<protein>
    <recommendedName>
        <fullName evidence="3">Protein kinase domain-containing protein</fullName>
    </recommendedName>
</protein>
<dbReference type="InterPro" id="IPR011009">
    <property type="entry name" value="Kinase-like_dom_sf"/>
</dbReference>
<dbReference type="InterPro" id="IPR000719">
    <property type="entry name" value="Prot_kinase_dom"/>
</dbReference>
<dbReference type="InterPro" id="IPR032675">
    <property type="entry name" value="LRR_dom_sf"/>
</dbReference>
<gene>
    <name evidence="4" type="ORF">Ae201684_001558</name>
</gene>
<keyword evidence="2" id="KW-0812">Transmembrane</keyword>
<feature type="region of interest" description="Disordered" evidence="1">
    <location>
        <begin position="227"/>
        <end position="306"/>
    </location>
</feature>
<proteinExistence type="predicted"/>
<name>A0A6G0XTZ5_9STRA</name>
<keyword evidence="2" id="KW-1133">Transmembrane helix</keyword>
<sequence>MAEIVPAGLNGLFFTCQSTPASCASKEIASMLQRCGRYDLMGFTETDLSACCDSNFAQNGKVRECVYYHSSNWSVKRISIFPEPNNPTKPKYLVRNWDVYHSIEHIDIARVSVQAVDQASFDYATVKKLSIVDSDLESIQTPPVANLNVIDLSNNKLKTFPIYLFNANQTTIDQLNIYGNPWTAAITVDAAQCTRLKTAAETGHITGIPVACTCDANSAKCSLPTTAPSTTATVSTTVSPTTAAATTTQKPSTSLASPSPTGEVPLPLNSSTGTAAPIVQAPTSAPTTTSSSAGQADPSAKTSSGSTPGTVLVAVMIVAVLGLAIVAFIMYRRRRGSPRTPAQFELSGGSSSSVPVLTSDNKTQLMRKTSSSASMILKTTPLRNRGEGLPMLSVDTVKLIHVLSGNLFSGKLNGEHVVMKRLDAREVNKTDVTKFIADVNVLGRLDHPNLVMLYGIVRFGDYEVAAVAEYMHGGSLSHVLLKDRIKLSWTDKLRMAFEVASALAYVHSQPTCTRTKCLTSRDVLVNSSLTCKLNVFDFMKSYEQSQDAEWTFGGGSMAWEAPEVLSHNCSRSSTAEIYALGVILGEIVTRTRPFQSWIHEYGYVATDVRILERNAARMRDVPHENRPEYDACPHFYKHIVASCLSRDVLQRPLAVSVAETLWQELTLLLNES</sequence>
<organism evidence="4 5">
    <name type="scientific">Aphanomyces euteiches</name>
    <dbReference type="NCBI Taxonomy" id="100861"/>
    <lineage>
        <taxon>Eukaryota</taxon>
        <taxon>Sar</taxon>
        <taxon>Stramenopiles</taxon>
        <taxon>Oomycota</taxon>
        <taxon>Saprolegniomycetes</taxon>
        <taxon>Saprolegniales</taxon>
        <taxon>Verrucalvaceae</taxon>
        <taxon>Aphanomyces</taxon>
    </lineage>
</organism>
<dbReference type="PANTHER" id="PTHR44329:SF214">
    <property type="entry name" value="PROTEIN KINASE DOMAIN-CONTAINING PROTEIN"/>
    <property type="match status" value="1"/>
</dbReference>
<dbReference type="Pfam" id="PF07714">
    <property type="entry name" value="PK_Tyr_Ser-Thr"/>
    <property type="match status" value="1"/>
</dbReference>
<feature type="domain" description="Protein kinase" evidence="3">
    <location>
        <begin position="379"/>
        <end position="667"/>
    </location>
</feature>
<keyword evidence="5" id="KW-1185">Reference proteome</keyword>
<dbReference type="PANTHER" id="PTHR44329">
    <property type="entry name" value="SERINE/THREONINE-PROTEIN KINASE TNNI3K-RELATED"/>
    <property type="match status" value="1"/>
</dbReference>
<dbReference type="Gene3D" id="1.10.510.10">
    <property type="entry name" value="Transferase(Phosphotransferase) domain 1"/>
    <property type="match status" value="1"/>
</dbReference>
<dbReference type="InterPro" id="IPR051681">
    <property type="entry name" value="Ser/Thr_Kinases-Pseudokinases"/>
</dbReference>
<evidence type="ECO:0000313" key="5">
    <source>
        <dbReference type="Proteomes" id="UP000481153"/>
    </source>
</evidence>
<reference evidence="4 5" key="1">
    <citation type="submission" date="2019-07" db="EMBL/GenBank/DDBJ databases">
        <title>Genomics analysis of Aphanomyces spp. identifies a new class of oomycete effector associated with host adaptation.</title>
        <authorList>
            <person name="Gaulin E."/>
        </authorList>
    </citation>
    <scope>NUCLEOTIDE SEQUENCE [LARGE SCALE GENOMIC DNA]</scope>
    <source>
        <strain evidence="4 5">ATCC 201684</strain>
    </source>
</reference>
<feature type="compositionally biased region" description="Low complexity" evidence="1">
    <location>
        <begin position="281"/>
        <end position="293"/>
    </location>
</feature>
<accession>A0A6G0XTZ5</accession>
<comment type="caution">
    <text evidence="4">The sequence shown here is derived from an EMBL/GenBank/DDBJ whole genome shotgun (WGS) entry which is preliminary data.</text>
</comment>
<dbReference type="EMBL" id="VJMJ01000012">
    <property type="protein sequence ID" value="KAF0743916.1"/>
    <property type="molecule type" value="Genomic_DNA"/>
</dbReference>